<gene>
    <name evidence="2" type="ORF">WNY58_04155</name>
</gene>
<comment type="caution">
    <text evidence="2">The sequence shown here is derived from an EMBL/GenBank/DDBJ whole genome shotgun (WGS) entry which is preliminary data.</text>
</comment>
<dbReference type="PANTHER" id="PTHR35813:SF1">
    <property type="entry name" value="INNER MEMBRANE PROTEIN YBAN"/>
    <property type="match status" value="1"/>
</dbReference>
<comment type="subcellular location">
    <subcellularLocation>
        <location evidence="1">Cell inner membrane</location>
        <topology evidence="1">Multi-pass membrane protein</topology>
    </subcellularLocation>
</comment>
<sequence length="128" mass="14471">MKAKIVRYTYLFCGGLCVVLGFIGVILPLLPTTPFLLVAAFCFSRSSERLHQSLLNNRYFGNYIREWENGGVIPLKIKIVATTMMLLMVIYPLFFKAFHIGLKLAVVVTIIIAVLYIWSRPSALESPE</sequence>
<proteinExistence type="predicted"/>
<reference evidence="2 3" key="1">
    <citation type="submission" date="2024-03" db="EMBL/GenBank/DDBJ databases">
        <title>Community enrichment and isolation of bacterial strains for fucoidan degradation.</title>
        <authorList>
            <person name="Sichert A."/>
        </authorList>
    </citation>
    <scope>NUCLEOTIDE SEQUENCE [LARGE SCALE GENOMIC DNA]</scope>
    <source>
        <strain evidence="2 3">AS76</strain>
    </source>
</reference>
<dbReference type="InterPro" id="IPR007401">
    <property type="entry name" value="DUF454"/>
</dbReference>
<dbReference type="Pfam" id="PF04304">
    <property type="entry name" value="DUF454"/>
    <property type="match status" value="1"/>
</dbReference>
<organism evidence="2 3">
    <name type="scientific">Neptuniibacter pectenicola</name>
    <dbReference type="NCBI Taxonomy" id="1806669"/>
    <lineage>
        <taxon>Bacteria</taxon>
        <taxon>Pseudomonadati</taxon>
        <taxon>Pseudomonadota</taxon>
        <taxon>Gammaproteobacteria</taxon>
        <taxon>Oceanospirillales</taxon>
        <taxon>Oceanospirillaceae</taxon>
        <taxon>Neptuniibacter</taxon>
    </lineage>
</organism>
<keyword evidence="1" id="KW-0472">Membrane</keyword>
<keyword evidence="3" id="KW-1185">Reference proteome</keyword>
<dbReference type="RefSeq" id="WP_067982010.1">
    <property type="nucleotide sequence ID" value="NZ_CAXBCE010000048.1"/>
</dbReference>
<evidence type="ECO:0000313" key="2">
    <source>
        <dbReference type="EMBL" id="MEM5535581.1"/>
    </source>
</evidence>
<evidence type="ECO:0000313" key="3">
    <source>
        <dbReference type="Proteomes" id="UP001449225"/>
    </source>
</evidence>
<accession>A0ABU9TPD2</accession>
<evidence type="ECO:0000256" key="1">
    <source>
        <dbReference type="PIRNR" id="PIRNR016789"/>
    </source>
</evidence>
<dbReference type="Proteomes" id="UP001449225">
    <property type="component" value="Unassembled WGS sequence"/>
</dbReference>
<protein>
    <recommendedName>
        <fullName evidence="1">Inner membrane protein</fullName>
    </recommendedName>
</protein>
<keyword evidence="1" id="KW-0997">Cell inner membrane</keyword>
<dbReference type="EMBL" id="JBBMRA010000002">
    <property type="protein sequence ID" value="MEM5535581.1"/>
    <property type="molecule type" value="Genomic_DNA"/>
</dbReference>
<dbReference type="PIRSF" id="PIRSF016789">
    <property type="entry name" value="DUF454"/>
    <property type="match status" value="1"/>
</dbReference>
<name>A0ABU9TPD2_9GAMM</name>
<dbReference type="PANTHER" id="PTHR35813">
    <property type="entry name" value="INNER MEMBRANE PROTEIN YBAN"/>
    <property type="match status" value="1"/>
</dbReference>
<keyword evidence="1" id="KW-1003">Cell membrane</keyword>